<dbReference type="RefSeq" id="WP_310370004.1">
    <property type="nucleotide sequence ID" value="NZ_JAVDYB010000001.1"/>
</dbReference>
<comment type="caution">
    <text evidence="2">The sequence shown here is derived from an EMBL/GenBank/DDBJ whole genome shotgun (WGS) entry which is preliminary data.</text>
</comment>
<dbReference type="EMBL" id="JAVDYB010000001">
    <property type="protein sequence ID" value="MDR7277604.1"/>
    <property type="molecule type" value="Genomic_DNA"/>
</dbReference>
<dbReference type="AlphaFoldDB" id="A0AAE4CC48"/>
<protein>
    <submittedName>
        <fullName evidence="2">Uncharacterized protein</fullName>
    </submittedName>
</protein>
<sequence>MFYSAADDHVRRLLAQALHHVDHIDPQTAEDTTAPTVAPRVAGQPA</sequence>
<evidence type="ECO:0000313" key="3">
    <source>
        <dbReference type="Proteomes" id="UP001183643"/>
    </source>
</evidence>
<evidence type="ECO:0000256" key="1">
    <source>
        <dbReference type="SAM" id="MobiDB-lite"/>
    </source>
</evidence>
<reference evidence="2" key="1">
    <citation type="submission" date="2023-07" db="EMBL/GenBank/DDBJ databases">
        <title>Sequencing the genomes of 1000 actinobacteria strains.</title>
        <authorList>
            <person name="Klenk H.-P."/>
        </authorList>
    </citation>
    <scope>NUCLEOTIDE SEQUENCE</scope>
    <source>
        <strain evidence="2">DSM 44707</strain>
    </source>
</reference>
<feature type="region of interest" description="Disordered" evidence="1">
    <location>
        <begin position="24"/>
        <end position="46"/>
    </location>
</feature>
<proteinExistence type="predicted"/>
<organism evidence="2 3">
    <name type="scientific">Catenuloplanes atrovinosus</name>
    <dbReference type="NCBI Taxonomy" id="137266"/>
    <lineage>
        <taxon>Bacteria</taxon>
        <taxon>Bacillati</taxon>
        <taxon>Actinomycetota</taxon>
        <taxon>Actinomycetes</taxon>
        <taxon>Micromonosporales</taxon>
        <taxon>Micromonosporaceae</taxon>
        <taxon>Catenuloplanes</taxon>
    </lineage>
</organism>
<gene>
    <name evidence="2" type="ORF">J2S41_004382</name>
</gene>
<evidence type="ECO:0000313" key="2">
    <source>
        <dbReference type="EMBL" id="MDR7277604.1"/>
    </source>
</evidence>
<accession>A0AAE4CC48</accession>
<name>A0AAE4CC48_9ACTN</name>
<dbReference type="Proteomes" id="UP001183643">
    <property type="component" value="Unassembled WGS sequence"/>
</dbReference>
<keyword evidence="3" id="KW-1185">Reference proteome</keyword>